<evidence type="ECO:0000256" key="1">
    <source>
        <dbReference type="ARBA" id="ARBA00023002"/>
    </source>
</evidence>
<dbReference type="PANTHER" id="PTHR43818">
    <property type="entry name" value="BCDNA.GH03377"/>
    <property type="match status" value="1"/>
</dbReference>
<proteinExistence type="predicted"/>
<name>A0AA35WQZ5_GEOBA</name>
<dbReference type="InterPro" id="IPR050463">
    <property type="entry name" value="Gfo/Idh/MocA_oxidrdct_glycsds"/>
</dbReference>
<evidence type="ECO:0000259" key="2">
    <source>
        <dbReference type="Pfam" id="PF01408"/>
    </source>
</evidence>
<dbReference type="Proteomes" id="UP001174909">
    <property type="component" value="Unassembled WGS sequence"/>
</dbReference>
<sequence length="234" mass="25274">MSKTYRAGLVGCGGMGRHHLNVLNDLPEFELVALCDIFPDAVNKSGDEYGVEARYLDFDQMYDEANLDLVTVATQTRGHHGPVVAALRRGISVLCEKPIAIDLVEADGMVAAAEASGAKFAIHQQNHVNPGIRKAQAMVQEGGIGDVILVRGRNKAGRKSGNEFMEMGTHVADMMLCFGGVPEWCSGDGLQREPIRRTDGHYGGEGDVSARSGLWIGDGDTRNSALRFPRRHLG</sequence>
<dbReference type="EMBL" id="CASHTH010002487">
    <property type="protein sequence ID" value="CAI8030608.1"/>
    <property type="molecule type" value="Genomic_DNA"/>
</dbReference>
<dbReference type="Pfam" id="PF01408">
    <property type="entry name" value="GFO_IDH_MocA"/>
    <property type="match status" value="1"/>
</dbReference>
<dbReference type="GO" id="GO:0016491">
    <property type="term" value="F:oxidoreductase activity"/>
    <property type="evidence" value="ECO:0007669"/>
    <property type="project" value="UniProtKB-KW"/>
</dbReference>
<feature type="domain" description="Gfo/Idh/MocA-like oxidoreductase N-terminal" evidence="2">
    <location>
        <begin position="6"/>
        <end position="121"/>
    </location>
</feature>
<dbReference type="Gene3D" id="3.30.360.10">
    <property type="entry name" value="Dihydrodipicolinate Reductase, domain 2"/>
    <property type="match status" value="1"/>
</dbReference>
<dbReference type="GO" id="GO:0000166">
    <property type="term" value="F:nucleotide binding"/>
    <property type="evidence" value="ECO:0007669"/>
    <property type="project" value="InterPro"/>
</dbReference>
<organism evidence="3 4">
    <name type="scientific">Geodia barretti</name>
    <name type="common">Barrett's horny sponge</name>
    <dbReference type="NCBI Taxonomy" id="519541"/>
    <lineage>
        <taxon>Eukaryota</taxon>
        <taxon>Metazoa</taxon>
        <taxon>Porifera</taxon>
        <taxon>Demospongiae</taxon>
        <taxon>Heteroscleromorpha</taxon>
        <taxon>Tetractinellida</taxon>
        <taxon>Astrophorina</taxon>
        <taxon>Geodiidae</taxon>
        <taxon>Geodia</taxon>
    </lineage>
</organism>
<accession>A0AA35WQZ5</accession>
<evidence type="ECO:0000313" key="3">
    <source>
        <dbReference type="EMBL" id="CAI8030608.1"/>
    </source>
</evidence>
<protein>
    <submittedName>
        <fullName evidence="3">D-apiose dehydrogenase</fullName>
    </submittedName>
</protein>
<dbReference type="InterPro" id="IPR036291">
    <property type="entry name" value="NAD(P)-bd_dom_sf"/>
</dbReference>
<gene>
    <name evidence="3" type="ORF">GBAR_LOCUS17342</name>
</gene>
<keyword evidence="4" id="KW-1185">Reference proteome</keyword>
<dbReference type="InterPro" id="IPR000683">
    <property type="entry name" value="Gfo/Idh/MocA-like_OxRdtase_N"/>
</dbReference>
<reference evidence="3" key="1">
    <citation type="submission" date="2023-03" db="EMBL/GenBank/DDBJ databases">
        <authorList>
            <person name="Steffen K."/>
            <person name="Cardenas P."/>
        </authorList>
    </citation>
    <scope>NUCLEOTIDE SEQUENCE</scope>
</reference>
<dbReference type="SUPFAM" id="SSF51735">
    <property type="entry name" value="NAD(P)-binding Rossmann-fold domains"/>
    <property type="match status" value="1"/>
</dbReference>
<evidence type="ECO:0000313" key="4">
    <source>
        <dbReference type="Proteomes" id="UP001174909"/>
    </source>
</evidence>
<dbReference type="AlphaFoldDB" id="A0AA35WQZ5"/>
<dbReference type="Gene3D" id="3.40.50.720">
    <property type="entry name" value="NAD(P)-binding Rossmann-like Domain"/>
    <property type="match status" value="1"/>
</dbReference>
<keyword evidence="1" id="KW-0560">Oxidoreductase</keyword>
<dbReference type="PANTHER" id="PTHR43818:SF11">
    <property type="entry name" value="BCDNA.GH03377"/>
    <property type="match status" value="1"/>
</dbReference>
<comment type="caution">
    <text evidence="3">The sequence shown here is derived from an EMBL/GenBank/DDBJ whole genome shotgun (WGS) entry which is preliminary data.</text>
</comment>